<organism evidence="2 3">
    <name type="scientific">Xanthobacter agilis</name>
    <dbReference type="NCBI Taxonomy" id="47492"/>
    <lineage>
        <taxon>Bacteria</taxon>
        <taxon>Pseudomonadati</taxon>
        <taxon>Pseudomonadota</taxon>
        <taxon>Alphaproteobacteria</taxon>
        <taxon>Hyphomicrobiales</taxon>
        <taxon>Xanthobacteraceae</taxon>
        <taxon>Xanthobacter</taxon>
    </lineage>
</organism>
<feature type="transmembrane region" description="Helical" evidence="1">
    <location>
        <begin position="7"/>
        <end position="26"/>
    </location>
</feature>
<evidence type="ECO:0000313" key="2">
    <source>
        <dbReference type="EMBL" id="MDQ0505048.1"/>
    </source>
</evidence>
<protein>
    <submittedName>
        <fullName evidence="2">Type II secretory pathway pseudopilin PulG</fullName>
    </submittedName>
</protein>
<keyword evidence="1" id="KW-0812">Transmembrane</keyword>
<dbReference type="Proteomes" id="UP001241747">
    <property type="component" value="Unassembled WGS sequence"/>
</dbReference>
<keyword evidence="1" id="KW-1133">Transmembrane helix</keyword>
<evidence type="ECO:0000313" key="3">
    <source>
        <dbReference type="Proteomes" id="UP001241747"/>
    </source>
</evidence>
<dbReference type="EMBL" id="JAUSVY010000003">
    <property type="protein sequence ID" value="MDQ0505048.1"/>
    <property type="molecule type" value="Genomic_DNA"/>
</dbReference>
<accession>A0ABU0LD86</accession>
<reference evidence="2 3" key="1">
    <citation type="submission" date="2023-07" db="EMBL/GenBank/DDBJ databases">
        <title>Genomic Encyclopedia of Type Strains, Phase IV (KMG-IV): sequencing the most valuable type-strain genomes for metagenomic binning, comparative biology and taxonomic classification.</title>
        <authorList>
            <person name="Goeker M."/>
        </authorList>
    </citation>
    <scope>NUCLEOTIDE SEQUENCE [LARGE SCALE GENOMIC DNA]</scope>
    <source>
        <strain evidence="2 3">DSM 3770</strain>
    </source>
</reference>
<dbReference type="RefSeq" id="WP_237345560.1">
    <property type="nucleotide sequence ID" value="NZ_JABWGX010000011.1"/>
</dbReference>
<evidence type="ECO:0000256" key="1">
    <source>
        <dbReference type="SAM" id="Phobius"/>
    </source>
</evidence>
<keyword evidence="1" id="KW-0472">Membrane</keyword>
<name>A0ABU0LD86_XANAG</name>
<proteinExistence type="predicted"/>
<sequence length="47" mass="5217">MPTLIRLIVVLGILVGLGYGALWALANWVEPKEREITFTVPPDRIGK</sequence>
<keyword evidence="3" id="KW-1185">Reference proteome</keyword>
<comment type="caution">
    <text evidence="2">The sequence shown here is derived from an EMBL/GenBank/DDBJ whole genome shotgun (WGS) entry which is preliminary data.</text>
</comment>
<gene>
    <name evidence="2" type="ORF">QOZ94_001830</name>
</gene>